<evidence type="ECO:0000313" key="2">
    <source>
        <dbReference type="Proteomes" id="UP000622860"/>
    </source>
</evidence>
<dbReference type="InterPro" id="IPR015943">
    <property type="entry name" value="WD40/YVTN_repeat-like_dom_sf"/>
</dbReference>
<reference evidence="1" key="1">
    <citation type="journal article" date="2014" name="Int. J. Syst. Evol. Microbiol.">
        <title>Complete genome sequence of Corynebacterium casei LMG S-19264T (=DSM 44701T), isolated from a smear-ripened cheese.</title>
        <authorList>
            <consortium name="US DOE Joint Genome Institute (JGI-PGF)"/>
            <person name="Walter F."/>
            <person name="Albersmeier A."/>
            <person name="Kalinowski J."/>
            <person name="Ruckert C."/>
        </authorList>
    </citation>
    <scope>NUCLEOTIDE SEQUENCE</scope>
    <source>
        <strain evidence="1">CGMCC 1.12754</strain>
    </source>
</reference>
<dbReference type="EMBL" id="BMFR01000018">
    <property type="protein sequence ID" value="GGG84481.1"/>
    <property type="molecule type" value="Genomic_DNA"/>
</dbReference>
<dbReference type="RefSeq" id="WP_188456440.1">
    <property type="nucleotide sequence ID" value="NZ_BMFR01000018.1"/>
</dbReference>
<keyword evidence="2" id="KW-1185">Reference proteome</keyword>
<accession>A0A917M7Q4</accession>
<evidence type="ECO:0000313" key="1">
    <source>
        <dbReference type="EMBL" id="GGG84481.1"/>
    </source>
</evidence>
<protein>
    <submittedName>
        <fullName evidence="1">Uncharacterized protein</fullName>
    </submittedName>
</protein>
<proteinExistence type="predicted"/>
<dbReference type="SUPFAM" id="SSF110296">
    <property type="entry name" value="Oligoxyloglucan reducing end-specific cellobiohydrolase"/>
    <property type="match status" value="1"/>
</dbReference>
<dbReference type="AlphaFoldDB" id="A0A917M7Q4"/>
<gene>
    <name evidence="1" type="ORF">GCM10011398_32700</name>
</gene>
<organism evidence="1 2">
    <name type="scientific">Virgibacillus oceani</name>
    <dbReference type="NCBI Taxonomy" id="1479511"/>
    <lineage>
        <taxon>Bacteria</taxon>
        <taxon>Bacillati</taxon>
        <taxon>Bacillota</taxon>
        <taxon>Bacilli</taxon>
        <taxon>Bacillales</taxon>
        <taxon>Bacillaceae</taxon>
        <taxon>Virgibacillus</taxon>
    </lineage>
</organism>
<dbReference type="Proteomes" id="UP000622860">
    <property type="component" value="Unassembled WGS sequence"/>
</dbReference>
<comment type="caution">
    <text evidence="1">The sequence shown here is derived from an EMBL/GenBank/DDBJ whole genome shotgun (WGS) entry which is preliminary data.</text>
</comment>
<reference evidence="1" key="2">
    <citation type="submission" date="2020-09" db="EMBL/GenBank/DDBJ databases">
        <authorList>
            <person name="Sun Q."/>
            <person name="Zhou Y."/>
        </authorList>
    </citation>
    <scope>NUCLEOTIDE SEQUENCE</scope>
    <source>
        <strain evidence="1">CGMCC 1.12754</strain>
    </source>
</reference>
<dbReference type="PROSITE" id="PS51257">
    <property type="entry name" value="PROKAR_LIPOPROTEIN"/>
    <property type="match status" value="1"/>
</dbReference>
<name>A0A917M7Q4_9BACI</name>
<sequence>MKLLKIISTCIIIMAACFFTFKISKTIIDNKNLDYVPETPFVKEKTQEKVTPPKDIDKLISHIVKGTGKTTLPVKSDKNFIVYEGKLYVTNNQGKSWLMVPDDDKVGYARISEYIDTVTQSNVYTSNEELTIVYGGRGSENISIITTDSDGKVWSVGSISKTATHDLQKGYDKLYIDFIDDGKTGYIAAIRNDEAPLAFRSVNSGVTWDHIENRDTLYGEIMNRFGL</sequence>
<dbReference type="Gene3D" id="2.130.10.10">
    <property type="entry name" value="YVTN repeat-like/Quinoprotein amine dehydrogenase"/>
    <property type="match status" value="1"/>
</dbReference>